<keyword evidence="1" id="KW-0812">Transmembrane</keyword>
<protein>
    <submittedName>
        <fullName evidence="2">Uncharacterized protein</fullName>
    </submittedName>
</protein>
<feature type="transmembrane region" description="Helical" evidence="1">
    <location>
        <begin position="177"/>
        <end position="199"/>
    </location>
</feature>
<evidence type="ECO:0000256" key="1">
    <source>
        <dbReference type="SAM" id="Phobius"/>
    </source>
</evidence>
<accession>A0A4Y9ZB50</accession>
<feature type="transmembrane region" description="Helical" evidence="1">
    <location>
        <begin position="211"/>
        <end position="229"/>
    </location>
</feature>
<name>A0A4Y9ZB50_9AGAM</name>
<gene>
    <name evidence="2" type="ORF">EVG20_g2398</name>
</gene>
<dbReference type="Proteomes" id="UP000298327">
    <property type="component" value="Unassembled WGS sequence"/>
</dbReference>
<evidence type="ECO:0000313" key="2">
    <source>
        <dbReference type="EMBL" id="TFY70599.1"/>
    </source>
</evidence>
<keyword evidence="1" id="KW-0472">Membrane</keyword>
<organism evidence="2 3">
    <name type="scientific">Dentipellis fragilis</name>
    <dbReference type="NCBI Taxonomy" id="205917"/>
    <lineage>
        <taxon>Eukaryota</taxon>
        <taxon>Fungi</taxon>
        <taxon>Dikarya</taxon>
        <taxon>Basidiomycota</taxon>
        <taxon>Agaricomycotina</taxon>
        <taxon>Agaricomycetes</taxon>
        <taxon>Russulales</taxon>
        <taxon>Hericiaceae</taxon>
        <taxon>Dentipellis</taxon>
    </lineage>
</organism>
<dbReference type="EMBL" id="SEOQ01000093">
    <property type="protein sequence ID" value="TFY70599.1"/>
    <property type="molecule type" value="Genomic_DNA"/>
</dbReference>
<keyword evidence="3" id="KW-1185">Reference proteome</keyword>
<sequence>MIPGRACRRRVRRTRYVLIHRRLEGIRRVRRPIFRPLRAIRRDRKGQSTKASIFSIKHLRNIAFTISSTYAKATPLNASEVECDMHPSVHFLVLAAPLSHRAAPAQLRLRANAPRSIEPRCRRGPGSAWRHGCGEASRTSGECTYRHRLARYDSTHSLKLEVPAHEHKPLTCIFDDAVASFTAQSLIVVGWTALCIYVLGVSRGRRHKSLWAVLAIQFGPLAPTIPYGFCKIMKILLLLIRNSCQTQSTNAMDHGMGSGIEDSISQHGHLKDMDASDIGMSS</sequence>
<keyword evidence="1" id="KW-1133">Transmembrane helix</keyword>
<evidence type="ECO:0000313" key="3">
    <source>
        <dbReference type="Proteomes" id="UP000298327"/>
    </source>
</evidence>
<reference evidence="2 3" key="1">
    <citation type="submission" date="2019-02" db="EMBL/GenBank/DDBJ databases">
        <title>Genome sequencing of the rare red list fungi Dentipellis fragilis.</title>
        <authorList>
            <person name="Buettner E."/>
            <person name="Kellner H."/>
        </authorList>
    </citation>
    <scope>NUCLEOTIDE SEQUENCE [LARGE SCALE GENOMIC DNA]</scope>
    <source>
        <strain evidence="2 3">DSM 105465</strain>
    </source>
</reference>
<proteinExistence type="predicted"/>
<dbReference type="AlphaFoldDB" id="A0A4Y9ZB50"/>
<comment type="caution">
    <text evidence="2">The sequence shown here is derived from an EMBL/GenBank/DDBJ whole genome shotgun (WGS) entry which is preliminary data.</text>
</comment>